<evidence type="ECO:0000256" key="1">
    <source>
        <dbReference type="ARBA" id="ARBA00010688"/>
    </source>
</evidence>
<dbReference type="InterPro" id="IPR052700">
    <property type="entry name" value="Carb_kinase_PfkB-like"/>
</dbReference>
<dbReference type="STRING" id="145388.A0A0D2LUE0"/>
<feature type="region of interest" description="Disordered" evidence="4">
    <location>
        <begin position="186"/>
        <end position="239"/>
    </location>
</feature>
<dbReference type="Gene3D" id="3.40.1190.20">
    <property type="match status" value="1"/>
</dbReference>
<comment type="similarity">
    <text evidence="1">Belongs to the carbohydrate kinase PfkB family.</text>
</comment>
<proteinExistence type="inferred from homology"/>
<evidence type="ECO:0008006" key="7">
    <source>
        <dbReference type="Google" id="ProtNLM"/>
    </source>
</evidence>
<dbReference type="PANTHER" id="PTHR43320">
    <property type="entry name" value="SUGAR KINASE"/>
    <property type="match status" value="1"/>
</dbReference>
<sequence length="728" mass="74049">MTAAAGSTSDACDAASPPQSLLEGLPLTVLAAVLEAVIQRSSPGSAVALALTCRSMLAGVAACGGVWQRQCGQLGWDDGVRRADAFSVYSARMRARTRVRLQVRVLLSYLPRRTAAAFEPGAAPQRLAAAEVRLGVSLPWELWELLRFRNGQAPGPGAALIDDARLLGADELFVESRELPALSLAPERPAASRPQPSPPLPPPALPPSQQHHLAVDGAASKSAASPAQPGYMESGVSGTPMGHDATRLVVFANNAGGSRMYGVAPDGRVYVLRGLLTTRPVAGSVLAFLQHLLEPGLERQTPSLQSIQDGGSLDDGYQSPVLSLDWSDPRSASGGAAAVADPLDLEPVFDVCGVGQCLIDVNVNVSRDMLAALNVPHGGRRRARSKRAGQVIGVGERDALLRQLEQVPSAMGAEGASSLSMFNLNNVTPGGSLLNTLVGLSRLGASASTARPLRIAMAGCVGGGDGLGAYVRQQLRGAGVAVITPDGAPDDVTMMSSSPAAAAPAGGAAGGAAKPQGVVIGADPQAQARPAPKRPGGTTGTVMVFCTPDAQRSFLSCIPNDDAVALSPELLRAAARSRLLVIEGYLLDLPGASEALPALVDAARAAGTVVALTMGDAGVVRRSADTLAACLARGVDVLFANAGEALALAAAPPVRALLEAQHAQRQDPEGAAAAAAAAPAMDGLDAEGLSGAALPPARSAAEAAEQLSQLCPLTVVTDGSRRPPPAMT</sequence>
<evidence type="ECO:0000256" key="4">
    <source>
        <dbReference type="SAM" id="MobiDB-lite"/>
    </source>
</evidence>
<dbReference type="OrthoDB" id="550718at2759"/>
<dbReference type="AlphaFoldDB" id="A0A0D2LUE0"/>
<evidence type="ECO:0000313" key="5">
    <source>
        <dbReference type="EMBL" id="KIY95274.1"/>
    </source>
</evidence>
<dbReference type="InterPro" id="IPR029056">
    <property type="entry name" value="Ribokinase-like"/>
</dbReference>
<keyword evidence="2" id="KW-0808">Transferase</keyword>
<dbReference type="SUPFAM" id="SSF53613">
    <property type="entry name" value="Ribokinase-like"/>
    <property type="match status" value="2"/>
</dbReference>
<dbReference type="KEGG" id="mng:MNEG_12689"/>
<dbReference type="Proteomes" id="UP000054498">
    <property type="component" value="Unassembled WGS sequence"/>
</dbReference>
<evidence type="ECO:0000256" key="3">
    <source>
        <dbReference type="ARBA" id="ARBA00022777"/>
    </source>
</evidence>
<feature type="compositionally biased region" description="Pro residues" evidence="4">
    <location>
        <begin position="195"/>
        <end position="206"/>
    </location>
</feature>
<dbReference type="GO" id="GO:0016301">
    <property type="term" value="F:kinase activity"/>
    <property type="evidence" value="ECO:0007669"/>
    <property type="project" value="UniProtKB-KW"/>
</dbReference>
<dbReference type="RefSeq" id="XP_013894294.1">
    <property type="nucleotide sequence ID" value="XM_014038840.1"/>
</dbReference>
<dbReference type="EMBL" id="KK103597">
    <property type="protein sequence ID" value="KIY95274.1"/>
    <property type="molecule type" value="Genomic_DNA"/>
</dbReference>
<gene>
    <name evidence="5" type="ORF">MNEG_12689</name>
</gene>
<keyword evidence="6" id="KW-1185">Reference proteome</keyword>
<dbReference type="PANTHER" id="PTHR43320:SF3">
    <property type="entry name" value="CARBOHYDRATE KINASE PFKB DOMAIN-CONTAINING PROTEIN"/>
    <property type="match status" value="1"/>
</dbReference>
<name>A0A0D2LUE0_9CHLO</name>
<reference evidence="5 6" key="1">
    <citation type="journal article" date="2013" name="BMC Genomics">
        <title>Reconstruction of the lipid metabolism for the microalga Monoraphidium neglectum from its genome sequence reveals characteristics suitable for biofuel production.</title>
        <authorList>
            <person name="Bogen C."/>
            <person name="Al-Dilaimi A."/>
            <person name="Albersmeier A."/>
            <person name="Wichmann J."/>
            <person name="Grundmann M."/>
            <person name="Rupp O."/>
            <person name="Lauersen K.J."/>
            <person name="Blifernez-Klassen O."/>
            <person name="Kalinowski J."/>
            <person name="Goesmann A."/>
            <person name="Mussgnug J.H."/>
            <person name="Kruse O."/>
        </authorList>
    </citation>
    <scope>NUCLEOTIDE SEQUENCE [LARGE SCALE GENOMIC DNA]</scope>
    <source>
        <strain evidence="5 6">SAG 48.87</strain>
    </source>
</reference>
<evidence type="ECO:0000256" key="2">
    <source>
        <dbReference type="ARBA" id="ARBA00022679"/>
    </source>
</evidence>
<organism evidence="5 6">
    <name type="scientific">Monoraphidium neglectum</name>
    <dbReference type="NCBI Taxonomy" id="145388"/>
    <lineage>
        <taxon>Eukaryota</taxon>
        <taxon>Viridiplantae</taxon>
        <taxon>Chlorophyta</taxon>
        <taxon>core chlorophytes</taxon>
        <taxon>Chlorophyceae</taxon>
        <taxon>CS clade</taxon>
        <taxon>Sphaeropleales</taxon>
        <taxon>Selenastraceae</taxon>
        <taxon>Monoraphidium</taxon>
    </lineage>
</organism>
<evidence type="ECO:0000313" key="6">
    <source>
        <dbReference type="Proteomes" id="UP000054498"/>
    </source>
</evidence>
<keyword evidence="3" id="KW-0418">Kinase</keyword>
<protein>
    <recommendedName>
        <fullName evidence="7">Carbohydrate kinase PfkB domain-containing protein</fullName>
    </recommendedName>
</protein>
<feature type="compositionally biased region" description="Low complexity" evidence="4">
    <location>
        <begin position="218"/>
        <end position="227"/>
    </location>
</feature>
<accession>A0A0D2LUE0</accession>
<dbReference type="GeneID" id="25730076"/>